<dbReference type="CDD" id="cd12318">
    <property type="entry name" value="RRM5_RBM19_like"/>
    <property type="match status" value="1"/>
</dbReference>
<evidence type="ECO:0000256" key="5">
    <source>
        <dbReference type="ARBA" id="ARBA00008033"/>
    </source>
</evidence>
<organism evidence="21 22">
    <name type="scientific">Sander lucioperca</name>
    <name type="common">Pike-perch</name>
    <name type="synonym">Perca lucioperca</name>
    <dbReference type="NCBI Taxonomy" id="283035"/>
    <lineage>
        <taxon>Eukaryota</taxon>
        <taxon>Metazoa</taxon>
        <taxon>Chordata</taxon>
        <taxon>Craniata</taxon>
        <taxon>Vertebrata</taxon>
        <taxon>Euteleostomi</taxon>
        <taxon>Actinopterygii</taxon>
        <taxon>Neopterygii</taxon>
        <taxon>Teleostei</taxon>
        <taxon>Neoteleostei</taxon>
        <taxon>Acanthomorphata</taxon>
        <taxon>Eupercaria</taxon>
        <taxon>Perciformes</taxon>
        <taxon>Percoidei</taxon>
        <taxon>Percidae</taxon>
        <taxon>Luciopercinae</taxon>
        <taxon>Sander</taxon>
    </lineage>
</organism>
<dbReference type="GO" id="GO:0005694">
    <property type="term" value="C:chromosome"/>
    <property type="evidence" value="ECO:0007669"/>
    <property type="project" value="UniProtKB-SubCell"/>
</dbReference>
<evidence type="ECO:0000256" key="13">
    <source>
        <dbReference type="ARBA" id="ARBA00022884"/>
    </source>
</evidence>
<comment type="function">
    <text evidence="15">Plays a role in embryo pre-implantation development.</text>
</comment>
<evidence type="ECO:0000256" key="12">
    <source>
        <dbReference type="ARBA" id="ARBA00022843"/>
    </source>
</evidence>
<sequence length="854" mass="95550">MSRLIVKNLPNGMKEERFRSMFAAFGTVTDCSLKFTKDGKFRKFGFVGFKVEEDANKALKHFNKSFVDTSRVTVEMCKAFGDPTKAKAWSKHTQSSGPDKPSTPADSDSKKLEEDQGFKEFLSVHQNRSQAPTWANDTVQQTTDPDSGQAKAQGKKNLASDDYLNFDSDQSEDEEDEDEGATKEALKSGLSDMEYLRSKVAQTDDTMEESGEKDDGEGDDDEDEDCGPVQHTDSAYESGDRENMSKTKTSVASEDKNMPVCVYVDCLCVSGYVYVDLHSDEEVEKALKKNKDYIGGRYIEVFRVDASGGKGKRDRKDKEIDRNFTRKLKEDEEEEDVADSGRLFIRNLPYTCSEEEIKELFAKHGPLSEMLFPIDNLTKKPKGFAFVTYMIPENAVTALAQLDGHIFQGRMLHLLPSTLKKEKNDSADAGGPGSSSYKRQKDAKNKASSSSSHNWNTLFLGTSAVADAIAEKYNTTKSKVLDHESKGSLAVRMALGETQIVQETRQFLLDNGVSLDSFSQAAAARSTTVILVKNLPAEVTASELEELFSPHGSLGRVLLPPSGLTAIIEFLEPTEAKRAFTRLAYSKFRHIPLYLEWAPVGVFVAAKPEPEKDEAMKEEKKDEKEEEEEEEEEEESAPGSTLFIKNLNFSTTEEKLQEVGQIINLTLSMMLSMGYGFVQYQTAEAAQKALRQLQHCTVDEHQLELKISERATRTTEVSRKKRQDEKKQTGSKILVRNVPFQATVREIRELFCTFGELKTVRLPKKAAGSGNHRGFGFIDFLTKQDAKKAFTALCHSTHLYGRRLVLEWADAEETVETLRRKTAEHFHVATKKKRKAEVMEGILETMETGGGGED</sequence>
<dbReference type="InterPro" id="IPR034420">
    <property type="entry name" value="RBM19_RRM4"/>
</dbReference>
<evidence type="ECO:0000259" key="20">
    <source>
        <dbReference type="PROSITE" id="PS50102"/>
    </source>
</evidence>
<feature type="region of interest" description="Disordered" evidence="19">
    <location>
        <begin position="85"/>
        <end position="252"/>
    </location>
</feature>
<keyword evidence="22" id="KW-1185">Reference proteome</keyword>
<keyword evidence="7" id="KW-0217">Developmental protein</keyword>
<accession>A0A8D0AVM1</accession>
<keyword evidence="10" id="KW-0597">Phosphoprotein</keyword>
<keyword evidence="11" id="KW-0677">Repeat</keyword>
<protein>
    <recommendedName>
        <fullName evidence="16">Probable RNA-binding protein 19</fullName>
    </recommendedName>
    <alternativeName>
        <fullName evidence="17">RNA-binding motif protein 19</fullName>
    </alternativeName>
</protein>
<evidence type="ECO:0000256" key="3">
    <source>
        <dbReference type="ARBA" id="ARBA00004604"/>
    </source>
</evidence>
<dbReference type="Gene3D" id="3.30.70.330">
    <property type="match status" value="6"/>
</dbReference>
<evidence type="ECO:0000256" key="9">
    <source>
        <dbReference type="ARBA" id="ARBA00022499"/>
    </source>
</evidence>
<proteinExistence type="inferred from homology"/>
<dbReference type="InterPro" id="IPR034421">
    <property type="entry name" value="RBM19_RRM6"/>
</dbReference>
<feature type="domain" description="RRM" evidence="20">
    <location>
        <begin position="528"/>
        <end position="600"/>
    </location>
</feature>
<dbReference type="Ensembl" id="ENSSLUT00000059770.1">
    <property type="protein sequence ID" value="ENSSLUP00000058093.1"/>
    <property type="gene ID" value="ENSSLUG00000024967.1"/>
</dbReference>
<dbReference type="GO" id="GO:0003729">
    <property type="term" value="F:mRNA binding"/>
    <property type="evidence" value="ECO:0007669"/>
    <property type="project" value="TreeGrafter"/>
</dbReference>
<evidence type="ECO:0000256" key="7">
    <source>
        <dbReference type="ARBA" id="ARBA00022473"/>
    </source>
</evidence>
<evidence type="ECO:0000256" key="11">
    <source>
        <dbReference type="ARBA" id="ARBA00022737"/>
    </source>
</evidence>
<dbReference type="InterPro" id="IPR051945">
    <property type="entry name" value="RRM_MRD1_RNA_proc_ribogen"/>
</dbReference>
<evidence type="ECO:0000256" key="10">
    <source>
        <dbReference type="ARBA" id="ARBA00022553"/>
    </source>
</evidence>
<evidence type="ECO:0000256" key="15">
    <source>
        <dbReference type="ARBA" id="ARBA00055332"/>
    </source>
</evidence>
<dbReference type="FunFam" id="3.30.70.330:FF:000277">
    <property type="entry name" value="RNA binding motif protein 19"/>
    <property type="match status" value="1"/>
</dbReference>
<keyword evidence="12" id="KW-0832">Ubl conjugation</keyword>
<name>A0A8D0AVM1_SANLU</name>
<dbReference type="Proteomes" id="UP000694568">
    <property type="component" value="Unplaced"/>
</dbReference>
<feature type="domain" description="RRM" evidence="20">
    <location>
        <begin position="341"/>
        <end position="419"/>
    </location>
</feature>
<dbReference type="PANTHER" id="PTHR48039">
    <property type="entry name" value="RNA-BINDING MOTIF PROTEIN 14B"/>
    <property type="match status" value="1"/>
</dbReference>
<feature type="compositionally biased region" description="Basic and acidic residues" evidence="19">
    <location>
        <begin position="611"/>
        <end position="623"/>
    </location>
</feature>
<dbReference type="FunFam" id="3.30.70.330:FF:000296">
    <property type="entry name" value="RNA binding motif protein 19"/>
    <property type="match status" value="1"/>
</dbReference>
<dbReference type="AlphaFoldDB" id="A0A8D0AVM1"/>
<dbReference type="FunFam" id="3.30.70.330:FF:000608">
    <property type="entry name" value="RNA binding motif protein 19"/>
    <property type="match status" value="1"/>
</dbReference>
<keyword evidence="14" id="KW-0539">Nucleus</keyword>
<dbReference type="SMART" id="SM00360">
    <property type="entry name" value="RRM"/>
    <property type="match status" value="5"/>
</dbReference>
<dbReference type="Pfam" id="PF00076">
    <property type="entry name" value="RRM_1"/>
    <property type="match status" value="5"/>
</dbReference>
<dbReference type="GO" id="GO:0005654">
    <property type="term" value="C:nucleoplasm"/>
    <property type="evidence" value="ECO:0007669"/>
    <property type="project" value="UniProtKB-SubCell"/>
</dbReference>
<evidence type="ECO:0000256" key="4">
    <source>
        <dbReference type="ARBA" id="ARBA00004642"/>
    </source>
</evidence>
<feature type="region of interest" description="Disordered" evidence="19">
    <location>
        <begin position="422"/>
        <end position="452"/>
    </location>
</feature>
<dbReference type="InterPro" id="IPR000504">
    <property type="entry name" value="RRM_dom"/>
</dbReference>
<evidence type="ECO:0000256" key="14">
    <source>
        <dbReference type="ARBA" id="ARBA00023242"/>
    </source>
</evidence>
<evidence type="ECO:0000313" key="21">
    <source>
        <dbReference type="Ensembl" id="ENSSLUP00000058093.1"/>
    </source>
</evidence>
<keyword evidence="8" id="KW-0963">Cytoplasm</keyword>
<comment type="similarity">
    <text evidence="5">Belongs to the RRM MRD1 family.</text>
</comment>
<evidence type="ECO:0000256" key="6">
    <source>
        <dbReference type="ARBA" id="ARBA00022454"/>
    </source>
</evidence>
<reference evidence="21" key="1">
    <citation type="submission" date="2025-08" db="UniProtKB">
        <authorList>
            <consortium name="Ensembl"/>
        </authorList>
    </citation>
    <scope>IDENTIFICATION</scope>
</reference>
<gene>
    <name evidence="21" type="primary">rbm19</name>
</gene>
<dbReference type="InterPro" id="IPR034423">
    <property type="entry name" value="RBM19_RRM5"/>
</dbReference>
<dbReference type="PANTHER" id="PTHR48039:SF5">
    <property type="entry name" value="RNA-BINDING PROTEIN 28"/>
    <property type="match status" value="1"/>
</dbReference>
<keyword evidence="9" id="KW-1017">Isopeptide bond</keyword>
<feature type="compositionally biased region" description="Basic and acidic residues" evidence="19">
    <location>
        <begin position="107"/>
        <end position="118"/>
    </location>
</feature>
<evidence type="ECO:0000313" key="22">
    <source>
        <dbReference type="Proteomes" id="UP000694568"/>
    </source>
</evidence>
<evidence type="ECO:0000256" key="8">
    <source>
        <dbReference type="ARBA" id="ARBA00022490"/>
    </source>
</evidence>
<feature type="domain" description="RRM" evidence="20">
    <location>
        <begin position="2"/>
        <end position="79"/>
    </location>
</feature>
<evidence type="ECO:0000256" key="1">
    <source>
        <dbReference type="ARBA" id="ARBA00004286"/>
    </source>
</evidence>
<feature type="domain" description="RRM" evidence="20">
    <location>
        <begin position="731"/>
        <end position="811"/>
    </location>
</feature>
<dbReference type="CDD" id="cd12569">
    <property type="entry name" value="RRM4_RBM19"/>
    <property type="match status" value="1"/>
</dbReference>
<feature type="domain" description="RRM" evidence="20">
    <location>
        <begin position="640"/>
        <end position="710"/>
    </location>
</feature>
<dbReference type="CDD" id="cd12564">
    <property type="entry name" value="RRM1_RBM19"/>
    <property type="match status" value="1"/>
</dbReference>
<feature type="compositionally biased region" description="Acidic residues" evidence="19">
    <location>
        <begin position="205"/>
        <end position="226"/>
    </location>
</feature>
<dbReference type="CDD" id="cd12571">
    <property type="entry name" value="RRM6_RBM19"/>
    <property type="match status" value="1"/>
</dbReference>
<evidence type="ECO:0000256" key="2">
    <source>
        <dbReference type="ARBA" id="ARBA00004496"/>
    </source>
</evidence>
<dbReference type="GO" id="GO:0005737">
    <property type="term" value="C:cytoplasm"/>
    <property type="evidence" value="ECO:0007669"/>
    <property type="project" value="UniProtKB-SubCell"/>
</dbReference>
<dbReference type="InterPro" id="IPR034418">
    <property type="entry name" value="RMB19_RRM1"/>
</dbReference>
<feature type="region of interest" description="Disordered" evidence="19">
    <location>
        <begin position="611"/>
        <end position="640"/>
    </location>
</feature>
<evidence type="ECO:0000256" key="16">
    <source>
        <dbReference type="ARBA" id="ARBA00070535"/>
    </source>
</evidence>
<evidence type="ECO:0000256" key="18">
    <source>
        <dbReference type="PROSITE-ProRule" id="PRU00176"/>
    </source>
</evidence>
<comment type="subcellular location">
    <subcellularLocation>
        <location evidence="1">Chromosome</location>
    </subcellularLocation>
    <subcellularLocation>
        <location evidence="2">Cytoplasm</location>
    </subcellularLocation>
    <subcellularLocation>
        <location evidence="3">Nucleus</location>
        <location evidence="3">Nucleolus</location>
    </subcellularLocation>
    <subcellularLocation>
        <location evidence="4">Nucleus</location>
        <location evidence="4">Nucleoplasm</location>
    </subcellularLocation>
</comment>
<feature type="compositionally biased region" description="Polar residues" evidence="19">
    <location>
        <begin position="124"/>
        <end position="146"/>
    </location>
</feature>
<dbReference type="GO" id="GO:0005730">
    <property type="term" value="C:nucleolus"/>
    <property type="evidence" value="ECO:0007669"/>
    <property type="project" value="UniProtKB-SubCell"/>
</dbReference>
<dbReference type="FunFam" id="3.30.70.330:FF:000240">
    <property type="entry name" value="RNA binding motif protein 19"/>
    <property type="match status" value="1"/>
</dbReference>
<dbReference type="GeneTree" id="ENSGT00840000129953"/>
<dbReference type="InterPro" id="IPR035979">
    <property type="entry name" value="RBD_domain_sf"/>
</dbReference>
<keyword evidence="6" id="KW-0158">Chromosome</keyword>
<feature type="compositionally biased region" description="Acidic residues" evidence="19">
    <location>
        <begin position="169"/>
        <end position="179"/>
    </location>
</feature>
<dbReference type="CDD" id="cd12567">
    <property type="entry name" value="RRM3_RBM19"/>
    <property type="match status" value="1"/>
</dbReference>
<dbReference type="InterPro" id="IPR012677">
    <property type="entry name" value="Nucleotide-bd_a/b_plait_sf"/>
</dbReference>
<feature type="compositionally biased region" description="Acidic residues" evidence="19">
    <location>
        <begin position="624"/>
        <end position="636"/>
    </location>
</feature>
<dbReference type="InterPro" id="IPR034419">
    <property type="entry name" value="RBM19_RRM3"/>
</dbReference>
<evidence type="ECO:0000256" key="19">
    <source>
        <dbReference type="SAM" id="MobiDB-lite"/>
    </source>
</evidence>
<reference evidence="21" key="2">
    <citation type="submission" date="2025-09" db="UniProtKB">
        <authorList>
            <consortium name="Ensembl"/>
        </authorList>
    </citation>
    <scope>IDENTIFICATION</scope>
</reference>
<evidence type="ECO:0000256" key="17">
    <source>
        <dbReference type="ARBA" id="ARBA00075692"/>
    </source>
</evidence>
<dbReference type="PROSITE" id="PS50102">
    <property type="entry name" value="RRM"/>
    <property type="match status" value="5"/>
</dbReference>
<dbReference type="SUPFAM" id="SSF54928">
    <property type="entry name" value="RNA-binding domain, RBD"/>
    <property type="match status" value="4"/>
</dbReference>
<keyword evidence="13 18" id="KW-0694">RNA-binding</keyword>